<name>A0A372LTI5_9BACI</name>
<proteinExistence type="predicted"/>
<accession>A0A372LTI5</accession>
<evidence type="ECO:0000313" key="3">
    <source>
        <dbReference type="Proteomes" id="UP000264541"/>
    </source>
</evidence>
<keyword evidence="1" id="KW-1133">Transmembrane helix</keyword>
<comment type="caution">
    <text evidence="2">The sequence shown here is derived from an EMBL/GenBank/DDBJ whole genome shotgun (WGS) entry which is preliminary data.</text>
</comment>
<sequence>MKTYIVFLFQMMIWSGYSVVEWLSDHDRLFFNAGMFVIFSYLAVYTGKAMLQSGRKTACITIVSLVSYSGLHLLFRIFLPY</sequence>
<feature type="transmembrane region" description="Helical" evidence="1">
    <location>
        <begin position="29"/>
        <end position="46"/>
    </location>
</feature>
<evidence type="ECO:0000313" key="2">
    <source>
        <dbReference type="EMBL" id="RFU71110.1"/>
    </source>
</evidence>
<feature type="transmembrane region" description="Helical" evidence="1">
    <location>
        <begin position="5"/>
        <end position="23"/>
    </location>
</feature>
<reference evidence="2 3" key="1">
    <citation type="submission" date="2018-08" db="EMBL/GenBank/DDBJ databases">
        <title>Bacillus chawlae sp. nov., Bacillus glennii sp. nov., and Bacillus saganii sp. nov. Isolated from the Vehicle Assembly Building at Kennedy Space Center where the Viking Spacecraft were Assembled.</title>
        <authorList>
            <person name="Seuylemezian A."/>
            <person name="Vaishampayan P."/>
        </authorList>
    </citation>
    <scope>NUCLEOTIDE SEQUENCE [LARGE SCALE GENOMIC DNA]</scope>
    <source>
        <strain evidence="2 3">V47-23a</strain>
    </source>
</reference>
<gene>
    <name evidence="2" type="ORF">D0469_03995</name>
</gene>
<organism evidence="2 3">
    <name type="scientific">Peribacillus saganii</name>
    <dbReference type="NCBI Taxonomy" id="2303992"/>
    <lineage>
        <taxon>Bacteria</taxon>
        <taxon>Bacillati</taxon>
        <taxon>Bacillota</taxon>
        <taxon>Bacilli</taxon>
        <taxon>Bacillales</taxon>
        <taxon>Bacillaceae</taxon>
        <taxon>Peribacillus</taxon>
    </lineage>
</organism>
<feature type="transmembrane region" description="Helical" evidence="1">
    <location>
        <begin position="58"/>
        <end position="79"/>
    </location>
</feature>
<keyword evidence="1" id="KW-0812">Transmembrane</keyword>
<evidence type="ECO:0008006" key="4">
    <source>
        <dbReference type="Google" id="ProtNLM"/>
    </source>
</evidence>
<dbReference type="EMBL" id="QVTE01000008">
    <property type="protein sequence ID" value="RFU71110.1"/>
    <property type="molecule type" value="Genomic_DNA"/>
</dbReference>
<dbReference type="AlphaFoldDB" id="A0A372LTI5"/>
<keyword evidence="3" id="KW-1185">Reference proteome</keyword>
<keyword evidence="1" id="KW-0472">Membrane</keyword>
<dbReference type="Proteomes" id="UP000264541">
    <property type="component" value="Unassembled WGS sequence"/>
</dbReference>
<evidence type="ECO:0000256" key="1">
    <source>
        <dbReference type="SAM" id="Phobius"/>
    </source>
</evidence>
<protein>
    <recommendedName>
        <fullName evidence="4">DUF4181 domain-containing protein</fullName>
    </recommendedName>
</protein>